<dbReference type="AlphaFoldDB" id="A0A932I1U4"/>
<evidence type="ECO:0000256" key="6">
    <source>
        <dbReference type="SAM" id="MobiDB-lite"/>
    </source>
</evidence>
<dbReference type="GO" id="GO:0016757">
    <property type="term" value="F:glycosyltransferase activity"/>
    <property type="evidence" value="ECO:0007669"/>
    <property type="project" value="UniProtKB-KW"/>
</dbReference>
<evidence type="ECO:0000256" key="1">
    <source>
        <dbReference type="ARBA" id="ARBA00004236"/>
    </source>
</evidence>
<dbReference type="EMBL" id="JACPUR010000032">
    <property type="protein sequence ID" value="MBI3128553.1"/>
    <property type="molecule type" value="Genomic_DNA"/>
</dbReference>
<protein>
    <submittedName>
        <fullName evidence="8">TIGR04283 family arsenosugar biosynthesis glycosyltransferase</fullName>
    </submittedName>
</protein>
<feature type="non-terminal residue" evidence="8">
    <location>
        <position position="184"/>
    </location>
</feature>
<dbReference type="Pfam" id="PF00535">
    <property type="entry name" value="Glycos_transf_2"/>
    <property type="match status" value="1"/>
</dbReference>
<name>A0A932I1U4_UNCTE</name>
<dbReference type="CDD" id="cd02522">
    <property type="entry name" value="GT_2_like_a"/>
    <property type="match status" value="1"/>
</dbReference>
<comment type="subcellular location">
    <subcellularLocation>
        <location evidence="1">Cell membrane</location>
    </subcellularLocation>
</comment>
<dbReference type="InterPro" id="IPR026461">
    <property type="entry name" value="Trfase_2_rSAM/seldom_assoc"/>
</dbReference>
<evidence type="ECO:0000313" key="9">
    <source>
        <dbReference type="Proteomes" id="UP000782312"/>
    </source>
</evidence>
<feature type="domain" description="Glycosyltransferase 2-like" evidence="7">
    <location>
        <begin position="3"/>
        <end position="143"/>
    </location>
</feature>
<keyword evidence="5" id="KW-0472">Membrane</keyword>
<dbReference type="Gene3D" id="3.90.550.10">
    <property type="entry name" value="Spore Coat Polysaccharide Biosynthesis Protein SpsA, Chain A"/>
    <property type="match status" value="1"/>
</dbReference>
<dbReference type="InterPro" id="IPR029044">
    <property type="entry name" value="Nucleotide-diphossugar_trans"/>
</dbReference>
<dbReference type="PANTHER" id="PTHR43646:SF2">
    <property type="entry name" value="GLYCOSYLTRANSFERASE 2-LIKE DOMAIN-CONTAINING PROTEIN"/>
    <property type="match status" value="1"/>
</dbReference>
<keyword evidence="4" id="KW-0808">Transferase</keyword>
<proteinExistence type="predicted"/>
<evidence type="ECO:0000256" key="4">
    <source>
        <dbReference type="ARBA" id="ARBA00022679"/>
    </source>
</evidence>
<comment type="caution">
    <text evidence="8">The sequence shown here is derived from an EMBL/GenBank/DDBJ whole genome shotgun (WGS) entry which is preliminary data.</text>
</comment>
<keyword evidence="3" id="KW-0328">Glycosyltransferase</keyword>
<evidence type="ECO:0000313" key="8">
    <source>
        <dbReference type="EMBL" id="MBI3128553.1"/>
    </source>
</evidence>
<gene>
    <name evidence="8" type="ORF">HYZ11_13190</name>
</gene>
<dbReference type="PANTHER" id="PTHR43646">
    <property type="entry name" value="GLYCOSYLTRANSFERASE"/>
    <property type="match status" value="1"/>
</dbReference>
<evidence type="ECO:0000259" key="7">
    <source>
        <dbReference type="Pfam" id="PF00535"/>
    </source>
</evidence>
<accession>A0A932I1U4</accession>
<dbReference type="NCBIfam" id="TIGR04283">
    <property type="entry name" value="glyco_like_mftF"/>
    <property type="match status" value="1"/>
</dbReference>
<dbReference type="GO" id="GO:0005886">
    <property type="term" value="C:plasma membrane"/>
    <property type="evidence" value="ECO:0007669"/>
    <property type="project" value="UniProtKB-SubCell"/>
</dbReference>
<evidence type="ECO:0000256" key="5">
    <source>
        <dbReference type="ARBA" id="ARBA00023136"/>
    </source>
</evidence>
<feature type="region of interest" description="Disordered" evidence="6">
    <location>
        <begin position="36"/>
        <end position="55"/>
    </location>
</feature>
<dbReference type="SUPFAM" id="SSF53448">
    <property type="entry name" value="Nucleotide-diphospho-sugar transferases"/>
    <property type="match status" value="1"/>
</dbReference>
<evidence type="ECO:0000256" key="2">
    <source>
        <dbReference type="ARBA" id="ARBA00022475"/>
    </source>
</evidence>
<organism evidence="8 9">
    <name type="scientific">Tectimicrobiota bacterium</name>
    <dbReference type="NCBI Taxonomy" id="2528274"/>
    <lineage>
        <taxon>Bacteria</taxon>
        <taxon>Pseudomonadati</taxon>
        <taxon>Nitrospinota/Tectimicrobiota group</taxon>
        <taxon>Candidatus Tectimicrobiota</taxon>
    </lineage>
</organism>
<keyword evidence="2" id="KW-1003">Cell membrane</keyword>
<dbReference type="Proteomes" id="UP000782312">
    <property type="component" value="Unassembled WGS sequence"/>
</dbReference>
<dbReference type="InterPro" id="IPR001173">
    <property type="entry name" value="Glyco_trans_2-like"/>
</dbReference>
<reference evidence="8" key="1">
    <citation type="submission" date="2020-07" db="EMBL/GenBank/DDBJ databases">
        <title>Huge and variable diversity of episymbiotic CPR bacteria and DPANN archaea in groundwater ecosystems.</title>
        <authorList>
            <person name="He C.Y."/>
            <person name="Keren R."/>
            <person name="Whittaker M."/>
            <person name="Farag I.F."/>
            <person name="Doudna J."/>
            <person name="Cate J.H.D."/>
            <person name="Banfield J.F."/>
        </authorList>
    </citation>
    <scope>NUCLEOTIDE SEQUENCE</scope>
    <source>
        <strain evidence="8">NC_groundwater_763_Ag_S-0.2um_68_21</strain>
    </source>
</reference>
<sequence length="184" mass="20129">MISIVIPVLNERERLRAFLRELEGLEGEREVIVADGGSADGTPEAVSPPARLAVSPPGRARQMNAGAALARGEILLFLHCDTRLPPGALGLIEGALRDSSNAGGGFRHRFDREGGFSRFISWSANTRTRLWRTFFGDQAIFARRGAFERIGGYAGLPLFEDWDLCTRLKREGRLAIIPAPVLTS</sequence>
<evidence type="ECO:0000256" key="3">
    <source>
        <dbReference type="ARBA" id="ARBA00022676"/>
    </source>
</evidence>